<proteinExistence type="inferred from homology"/>
<dbReference type="Proteomes" id="UP000078046">
    <property type="component" value="Unassembled WGS sequence"/>
</dbReference>
<dbReference type="GO" id="GO:0005739">
    <property type="term" value="C:mitochondrion"/>
    <property type="evidence" value="ECO:0007669"/>
    <property type="project" value="TreeGrafter"/>
</dbReference>
<evidence type="ECO:0000313" key="4">
    <source>
        <dbReference type="Proteomes" id="UP000078046"/>
    </source>
</evidence>
<gene>
    <name evidence="3" type="ORF">A3Q56_03896</name>
</gene>
<dbReference type="PANTHER" id="PTHR13068:SF112">
    <property type="entry name" value="TRANSCRIPTION TERMINATION FACTOR 3, MITOCHONDRIAL"/>
    <property type="match status" value="1"/>
</dbReference>
<evidence type="ECO:0000256" key="1">
    <source>
        <dbReference type="ARBA" id="ARBA00007692"/>
    </source>
</evidence>
<dbReference type="EMBL" id="LWCA01000460">
    <property type="protein sequence ID" value="OAF68359.1"/>
    <property type="molecule type" value="Genomic_DNA"/>
</dbReference>
<name>A0A177B253_9BILA</name>
<dbReference type="SMART" id="SM00733">
    <property type="entry name" value="Mterf"/>
    <property type="match status" value="4"/>
</dbReference>
<dbReference type="PANTHER" id="PTHR13068">
    <property type="entry name" value="CGI-12 PROTEIN-RELATED"/>
    <property type="match status" value="1"/>
</dbReference>
<keyword evidence="4" id="KW-1185">Reference proteome</keyword>
<evidence type="ECO:0000256" key="2">
    <source>
        <dbReference type="ARBA" id="ARBA00022946"/>
    </source>
</evidence>
<dbReference type="AlphaFoldDB" id="A0A177B253"/>
<sequence length="346" mass="40422">MTILRNLLKARVNAKSFSLMLSCKSEIEIKNVLEMGLENSSSVLVNEFVDQIKPRFNEKSNNIAAYARDSTNIQRLVDMGVNVSQFDHKYPKISEYLIKQDFDTAIGSKLDFLTSLNIKKDELPIILNKNPFIYNQSVRNMKVRVLYFLSKKFTKNDILLITSKEPRILNMELTEIDERLGFIQKSLRLKAVHIRQAVVRYPKILLCRKENIQKTTSMLADVIKFNDSQVKMFFKNDPKLFNYDPNAALKSYTYLTTEMNLSNDQIVKFSICLRKRANKTTQRFLFVKSLFETIKFTNENDLRILNHKTIKQLILNDKNSEISKPVTDKLVSFFKRNLKWVIGIKH</sequence>
<keyword evidence="2" id="KW-0809">Transit peptide</keyword>
<dbReference type="Pfam" id="PF02536">
    <property type="entry name" value="mTERF"/>
    <property type="match status" value="1"/>
</dbReference>
<comment type="caution">
    <text evidence="3">The sequence shown here is derived from an EMBL/GenBank/DDBJ whole genome shotgun (WGS) entry which is preliminary data.</text>
</comment>
<protein>
    <submittedName>
        <fullName evidence="3">Transcription termination factor 3, mitochondrial</fullName>
    </submittedName>
</protein>
<accession>A0A177B253</accession>
<dbReference type="Gene3D" id="1.25.70.10">
    <property type="entry name" value="Transcription termination factor 3, mitochondrial"/>
    <property type="match status" value="1"/>
</dbReference>
<organism evidence="3 4">
    <name type="scientific">Intoshia linei</name>
    <dbReference type="NCBI Taxonomy" id="1819745"/>
    <lineage>
        <taxon>Eukaryota</taxon>
        <taxon>Metazoa</taxon>
        <taxon>Spiralia</taxon>
        <taxon>Lophotrochozoa</taxon>
        <taxon>Mesozoa</taxon>
        <taxon>Orthonectida</taxon>
        <taxon>Rhopaluridae</taxon>
        <taxon>Intoshia</taxon>
    </lineage>
</organism>
<dbReference type="GO" id="GO:0003676">
    <property type="term" value="F:nucleic acid binding"/>
    <property type="evidence" value="ECO:0007669"/>
    <property type="project" value="InterPro"/>
</dbReference>
<dbReference type="GO" id="GO:0061668">
    <property type="term" value="P:mitochondrial ribosome assembly"/>
    <property type="evidence" value="ECO:0007669"/>
    <property type="project" value="TreeGrafter"/>
</dbReference>
<comment type="similarity">
    <text evidence="1">Belongs to the mTERF family.</text>
</comment>
<dbReference type="OrthoDB" id="637682at2759"/>
<evidence type="ECO:0000313" key="3">
    <source>
        <dbReference type="EMBL" id="OAF68359.1"/>
    </source>
</evidence>
<dbReference type="GO" id="GO:0006390">
    <property type="term" value="P:mitochondrial transcription"/>
    <property type="evidence" value="ECO:0007669"/>
    <property type="project" value="TreeGrafter"/>
</dbReference>
<reference evidence="3 4" key="1">
    <citation type="submission" date="2016-04" db="EMBL/GenBank/DDBJ databases">
        <title>The genome of Intoshia linei affirms orthonectids as highly simplified spiralians.</title>
        <authorList>
            <person name="Mikhailov K.V."/>
            <person name="Slusarev G.S."/>
            <person name="Nikitin M.A."/>
            <person name="Logacheva M.D."/>
            <person name="Penin A."/>
            <person name="Aleoshin V."/>
            <person name="Panchin Y.V."/>
        </authorList>
    </citation>
    <scope>NUCLEOTIDE SEQUENCE [LARGE SCALE GENOMIC DNA]</scope>
    <source>
        <strain evidence="3">Intl2013</strain>
        <tissue evidence="3">Whole animal</tissue>
    </source>
</reference>
<dbReference type="InterPro" id="IPR038538">
    <property type="entry name" value="MTERF_sf"/>
</dbReference>
<dbReference type="InterPro" id="IPR003690">
    <property type="entry name" value="MTERF"/>
</dbReference>